<organism evidence="2 3">
    <name type="scientific">Gnathostoma spinigerum</name>
    <dbReference type="NCBI Taxonomy" id="75299"/>
    <lineage>
        <taxon>Eukaryota</taxon>
        <taxon>Metazoa</taxon>
        <taxon>Ecdysozoa</taxon>
        <taxon>Nematoda</taxon>
        <taxon>Chromadorea</taxon>
        <taxon>Rhabditida</taxon>
        <taxon>Spirurina</taxon>
        <taxon>Gnathostomatomorpha</taxon>
        <taxon>Gnathostomatoidea</taxon>
        <taxon>Gnathostomatidae</taxon>
        <taxon>Gnathostoma</taxon>
    </lineage>
</organism>
<feature type="region of interest" description="Disordered" evidence="1">
    <location>
        <begin position="583"/>
        <end position="610"/>
    </location>
</feature>
<dbReference type="Proteomes" id="UP001608902">
    <property type="component" value="Unassembled WGS sequence"/>
</dbReference>
<dbReference type="AlphaFoldDB" id="A0ABD6EA81"/>
<sequence length="698" mass="76370">MSASKAYECDLFQALIRCGFQIIADVEAAHSLKIDYDEMELSDFERVPFFEKNAYIYSTELDYLGSSHHSISSKGHYIYRIHAQAANGHIQCYVPAFGSQGDWLSNGTGREPPPKALDFPGSAGTKFLFVIPPNNDFDRSQTTVHLDITNPLVATAANVTITYNLLTEIGGGISVEPAEKRVVIMPMSSVKVPMKSEVIYTWFSMPMQTIDHALIRITSDHPITVIVNNFAENGAGDIFAVWPFSMQGEHYAFSTPGRGNAIVYLIAQKRDVEINATIISADSEESTLKTVMAGHNSLYWRLTGARSLYTDGNSSYSVIVAVRKVPTKSSSTGKHSTDFMCFSPAPLENSVCSEHIHRISTTSSASSFLFTPVRNSNGTTVNVHGLSEKQTQLIAHPGQNPIVLSVRDFGSSLDLYTDCDNSSIEIVRLGDYNETELRDGVFMDLVPRWDQITTGATIFTTHAIGDEIVIITDLESVQNNFFFDYSYAWSYPSFTRAPYYGANIYLKKIISKHSGVHVLFSLGWYIVQIHGSDKNGHAYSYTPALYAHSVPVQPTLPPFTPVLPTTTVSQGISSTTTVSSTTRSITITTTTRSSREATTTSTHSVPVQPTSPAFTPVLHTTSVSQRSSSTTTVPSTMRSITMTTATTLSHRTTTTSGAHSGFVVNTIRCLLVIVALLTSSPWLSTVLISQLLSVVVIV</sequence>
<name>A0ABD6EA81_9BILA</name>
<keyword evidence="3" id="KW-1185">Reference proteome</keyword>
<protein>
    <recommendedName>
        <fullName evidence="4">IgGFc-binding protein N-terminal domain-containing protein</fullName>
    </recommendedName>
</protein>
<evidence type="ECO:0000313" key="2">
    <source>
        <dbReference type="EMBL" id="MFH4973577.1"/>
    </source>
</evidence>
<reference evidence="2 3" key="1">
    <citation type="submission" date="2024-08" db="EMBL/GenBank/DDBJ databases">
        <title>Gnathostoma spinigerum genome.</title>
        <authorList>
            <person name="Gonzalez-Bertolin B."/>
            <person name="Monzon S."/>
            <person name="Zaballos A."/>
            <person name="Jimenez P."/>
            <person name="Dekumyoy P."/>
            <person name="Varona S."/>
            <person name="Cuesta I."/>
            <person name="Sumanam S."/>
            <person name="Adisakwattana P."/>
            <person name="Gasser R.B."/>
            <person name="Hernandez-Gonzalez A."/>
            <person name="Young N.D."/>
            <person name="Perteguer M.J."/>
        </authorList>
    </citation>
    <scope>NUCLEOTIDE SEQUENCE [LARGE SCALE GENOMIC DNA]</scope>
    <source>
        <strain evidence="2">AL3</strain>
        <tissue evidence="2">Liver</tissue>
    </source>
</reference>
<feature type="compositionally biased region" description="Low complexity" evidence="1">
    <location>
        <begin position="583"/>
        <end position="604"/>
    </location>
</feature>
<evidence type="ECO:0008006" key="4">
    <source>
        <dbReference type="Google" id="ProtNLM"/>
    </source>
</evidence>
<evidence type="ECO:0000256" key="1">
    <source>
        <dbReference type="SAM" id="MobiDB-lite"/>
    </source>
</evidence>
<gene>
    <name evidence="2" type="ORF">AB6A40_000286</name>
</gene>
<accession>A0ABD6EA81</accession>
<comment type="caution">
    <text evidence="2">The sequence shown here is derived from an EMBL/GenBank/DDBJ whole genome shotgun (WGS) entry which is preliminary data.</text>
</comment>
<evidence type="ECO:0000313" key="3">
    <source>
        <dbReference type="Proteomes" id="UP001608902"/>
    </source>
</evidence>
<dbReference type="EMBL" id="JBGFUD010000078">
    <property type="protein sequence ID" value="MFH4973577.1"/>
    <property type="molecule type" value="Genomic_DNA"/>
</dbReference>
<proteinExistence type="predicted"/>